<dbReference type="Gene3D" id="3.30.457.10">
    <property type="entry name" value="Copper amine oxidase-like, N-terminal domain"/>
    <property type="match status" value="1"/>
</dbReference>
<feature type="chain" id="PRO_5017787882" evidence="1">
    <location>
        <begin position="28"/>
        <end position="279"/>
    </location>
</feature>
<protein>
    <submittedName>
        <fullName evidence="3">Copper amine oxidase-like protein</fullName>
    </submittedName>
</protein>
<proteinExistence type="predicted"/>
<evidence type="ECO:0000313" key="3">
    <source>
        <dbReference type="EMBL" id="RED55118.1"/>
    </source>
</evidence>
<dbReference type="RefSeq" id="WP_115994981.1">
    <property type="nucleotide sequence ID" value="NZ_QRDY01000019.1"/>
</dbReference>
<organism evidence="3 4">
    <name type="scientific">Cohnella lupini</name>
    <dbReference type="NCBI Taxonomy" id="1294267"/>
    <lineage>
        <taxon>Bacteria</taxon>
        <taxon>Bacillati</taxon>
        <taxon>Bacillota</taxon>
        <taxon>Bacilli</taxon>
        <taxon>Bacillales</taxon>
        <taxon>Paenibacillaceae</taxon>
        <taxon>Cohnella</taxon>
    </lineage>
</organism>
<feature type="signal peptide" evidence="1">
    <location>
        <begin position="1"/>
        <end position="27"/>
    </location>
</feature>
<comment type="caution">
    <text evidence="3">The sequence shown here is derived from an EMBL/GenBank/DDBJ whole genome shotgun (WGS) entry which is preliminary data.</text>
</comment>
<accession>A0A3D9I020</accession>
<gene>
    <name evidence="3" type="ORF">DFP95_11953</name>
</gene>
<dbReference type="SUPFAM" id="SSF55383">
    <property type="entry name" value="Copper amine oxidase, domain N"/>
    <property type="match status" value="1"/>
</dbReference>
<evidence type="ECO:0000259" key="2">
    <source>
        <dbReference type="Pfam" id="PF07833"/>
    </source>
</evidence>
<dbReference type="Proteomes" id="UP000256869">
    <property type="component" value="Unassembled WGS sequence"/>
</dbReference>
<keyword evidence="1" id="KW-0732">Signal</keyword>
<feature type="domain" description="Copper amine oxidase-like N-terminal" evidence="2">
    <location>
        <begin position="49"/>
        <end position="147"/>
    </location>
</feature>
<dbReference type="OrthoDB" id="2649379at2"/>
<dbReference type="Pfam" id="PF07833">
    <property type="entry name" value="Cu_amine_oxidN1"/>
    <property type="match status" value="1"/>
</dbReference>
<name>A0A3D9I020_9BACL</name>
<evidence type="ECO:0000313" key="4">
    <source>
        <dbReference type="Proteomes" id="UP000256869"/>
    </source>
</evidence>
<keyword evidence="4" id="KW-1185">Reference proteome</keyword>
<sequence length="279" mass="31298">MRKEFIRMLFSLMVMVVSLAPMNVSFASSDPSTKPIFKINDFFVLYTSPKAPYVDPNNRLMIPVRFVSELLGANVNYNGRLQEATISKGRNSLKLKVDSTEADNNGTVISMDTAPEIVQNHLYIPIRVLIDSMNLPVKWDKETAVIQVVDESLNDMTIFSQITDINVTPKVADNNAILPLWSNIQMTGPTLGKLTTGTLSLRAQNVSGQDISAGKEDLHVIFSFEKGTMMEMDVPMPDQPVRERPFIDKGAIFERTLDFSSGMYNEQLNYIFALGRTFE</sequence>
<evidence type="ECO:0000256" key="1">
    <source>
        <dbReference type="SAM" id="SignalP"/>
    </source>
</evidence>
<dbReference type="InterPro" id="IPR036582">
    <property type="entry name" value="Mao_N_sf"/>
</dbReference>
<dbReference type="AlphaFoldDB" id="A0A3D9I020"/>
<dbReference type="InterPro" id="IPR012854">
    <property type="entry name" value="Cu_amine_oxidase-like_N"/>
</dbReference>
<reference evidence="3 4" key="1">
    <citation type="submission" date="2018-07" db="EMBL/GenBank/DDBJ databases">
        <title>Genomic Encyclopedia of Type Strains, Phase III (KMG-III): the genomes of soil and plant-associated and newly described type strains.</title>
        <authorList>
            <person name="Whitman W."/>
        </authorList>
    </citation>
    <scope>NUCLEOTIDE SEQUENCE [LARGE SCALE GENOMIC DNA]</scope>
    <source>
        <strain evidence="3 4">CECT 8236</strain>
    </source>
</reference>
<dbReference type="EMBL" id="QRDY01000019">
    <property type="protein sequence ID" value="RED55118.1"/>
    <property type="molecule type" value="Genomic_DNA"/>
</dbReference>